<evidence type="ECO:0000256" key="1">
    <source>
        <dbReference type="SAM" id="MobiDB-lite"/>
    </source>
</evidence>
<dbReference type="PANTHER" id="PTHR46579">
    <property type="entry name" value="F5/8 TYPE C DOMAIN-CONTAINING PROTEIN-RELATED"/>
    <property type="match status" value="1"/>
</dbReference>
<evidence type="ECO:0000313" key="2">
    <source>
        <dbReference type="EMBL" id="KAF9062096.1"/>
    </source>
</evidence>
<dbReference type="AlphaFoldDB" id="A0A9P5PEX4"/>
<protein>
    <submittedName>
        <fullName evidence="2">Uncharacterized protein</fullName>
    </submittedName>
</protein>
<feature type="compositionally biased region" description="Polar residues" evidence="1">
    <location>
        <begin position="82"/>
        <end position="103"/>
    </location>
</feature>
<keyword evidence="3" id="KW-1185">Reference proteome</keyword>
<dbReference type="PANTHER" id="PTHR46579:SF1">
    <property type="entry name" value="F5_8 TYPE C DOMAIN-CONTAINING PROTEIN"/>
    <property type="match status" value="1"/>
</dbReference>
<dbReference type="Proteomes" id="UP000772434">
    <property type="component" value="Unassembled WGS sequence"/>
</dbReference>
<feature type="region of interest" description="Disordered" evidence="1">
    <location>
        <begin position="44"/>
        <end position="63"/>
    </location>
</feature>
<proteinExistence type="predicted"/>
<dbReference type="EMBL" id="JADNRY010000182">
    <property type="protein sequence ID" value="KAF9062096.1"/>
    <property type="molecule type" value="Genomic_DNA"/>
</dbReference>
<name>A0A9P5PEX4_9AGAR</name>
<evidence type="ECO:0000313" key="3">
    <source>
        <dbReference type="Proteomes" id="UP000772434"/>
    </source>
</evidence>
<dbReference type="OrthoDB" id="3247418at2759"/>
<organism evidence="2 3">
    <name type="scientific">Rhodocollybia butyracea</name>
    <dbReference type="NCBI Taxonomy" id="206335"/>
    <lineage>
        <taxon>Eukaryota</taxon>
        <taxon>Fungi</taxon>
        <taxon>Dikarya</taxon>
        <taxon>Basidiomycota</taxon>
        <taxon>Agaricomycotina</taxon>
        <taxon>Agaricomycetes</taxon>
        <taxon>Agaricomycetidae</taxon>
        <taxon>Agaricales</taxon>
        <taxon>Marasmiineae</taxon>
        <taxon>Omphalotaceae</taxon>
        <taxon>Rhodocollybia</taxon>
    </lineage>
</organism>
<sequence length="1051" mass="119419">MKTLILSLPVSIQLDHINTMITSINLANDNFDPRAQPSKLWASREEFQETSAPQHPSTLGTVPTSDILESVASVANSASTSFGDESNISPSHSPSLTWQRQNLSRAARTSIPSKIHHFPPKTKVTQPLQLLEELERRIRHADGTLRLPMNPSALDDTAASEVRLQLHEATMEVERIRHSLQRVSKVEVERVKAYTTKITALLDGLAHKITLFEYVLPSAPPATDPVIHNSEYVFKNPIEKLDITAQLLILLGVICHVLLGVAADPCNFIISSVFLIVESLMATRMRVDKAGQADFAPEDATVREQLPRTLRTIKNGSTQCCTPLLQNGKPIKPFLVPSLPDFFARELSDLQTEETCMKACDDAYASLQSSPVNDSVTNIFQAEFMKSFEGPTPGKLFIERNGKVRLAFALQLDFFNPNGTRPKEPELDSISHYLTPIIDQFIIAWNRGIHVSRTASSPNGRTVEAAIVLSVNDLPAARKVGGFAGHMSNWFCGLCKLFGRGDCYRTDYQNWRLKDVAELRQQAQTYRDAKSGEEKERLFTANGVRWSELWRLPYWDPTRMLVVDSMHCILEGLVHYHCRKVLGLDSKVASTPEFVKMAPAFTYEWPAYDAEYSKRLNEKEGIYQMHDRDEDQIQGIHELLQLPFECEPRPCLDENTLTKRLADKRRPALRYICWSLKLSTSVSLINDKGQSVITEAKYKHHFITLLLQWVGFQLIPKPALNNLTPSIPRAVNGDTVSHVQNVIKETVTPSWIEHVPYNYCEANAGTIKADEWRTLSTLYLPIALTAADLICRYAVTPERAQAFRSLLKEWVDGLYENHPHTKEHKKRTNVHIAFHLYEFLILFGPVISWWCFPFERLIGTLQKVNTNNHIGGEMEATIVKSYVRSANLRRWLNRKDCPQFIRTLKGLFNKAYHSNVKRLSVEEDHMHTQAVNRSDRAHYQYNGVNFSRSTTHLGNSLVLFTPLHSTEAVAGSIQRIEVCNSVPFFHIQRQKPLPLTKFDPFKRYPWFFAKTYSSKMSCDPPERVPASRILSHVARYNFSDDRAVILNLSRD</sequence>
<gene>
    <name evidence="2" type="ORF">BDP27DRAFT_1369136</name>
</gene>
<accession>A0A9P5PEX4</accession>
<feature type="compositionally biased region" description="Polar residues" evidence="1">
    <location>
        <begin position="49"/>
        <end position="63"/>
    </location>
</feature>
<reference evidence="2" key="1">
    <citation type="submission" date="2020-11" db="EMBL/GenBank/DDBJ databases">
        <authorList>
            <consortium name="DOE Joint Genome Institute"/>
            <person name="Ahrendt S."/>
            <person name="Riley R."/>
            <person name="Andreopoulos W."/>
            <person name="Labutti K."/>
            <person name="Pangilinan J."/>
            <person name="Ruiz-Duenas F.J."/>
            <person name="Barrasa J.M."/>
            <person name="Sanchez-Garcia M."/>
            <person name="Camarero S."/>
            <person name="Miyauchi S."/>
            <person name="Serrano A."/>
            <person name="Linde D."/>
            <person name="Babiker R."/>
            <person name="Drula E."/>
            <person name="Ayuso-Fernandez I."/>
            <person name="Pacheco R."/>
            <person name="Padilla G."/>
            <person name="Ferreira P."/>
            <person name="Barriuso J."/>
            <person name="Kellner H."/>
            <person name="Castanera R."/>
            <person name="Alfaro M."/>
            <person name="Ramirez L."/>
            <person name="Pisabarro A.G."/>
            <person name="Kuo A."/>
            <person name="Tritt A."/>
            <person name="Lipzen A."/>
            <person name="He G."/>
            <person name="Yan M."/>
            <person name="Ng V."/>
            <person name="Cullen D."/>
            <person name="Martin F."/>
            <person name="Rosso M.-N."/>
            <person name="Henrissat B."/>
            <person name="Hibbett D."/>
            <person name="Martinez A.T."/>
            <person name="Grigoriev I.V."/>
        </authorList>
    </citation>
    <scope>NUCLEOTIDE SEQUENCE</scope>
    <source>
        <strain evidence="2">AH 40177</strain>
    </source>
</reference>
<comment type="caution">
    <text evidence="2">The sequence shown here is derived from an EMBL/GenBank/DDBJ whole genome shotgun (WGS) entry which is preliminary data.</text>
</comment>
<feature type="region of interest" description="Disordered" evidence="1">
    <location>
        <begin position="79"/>
        <end position="103"/>
    </location>
</feature>